<feature type="compositionally biased region" description="Low complexity" evidence="1">
    <location>
        <begin position="168"/>
        <end position="178"/>
    </location>
</feature>
<gene>
    <name evidence="2" type="ORF">FBUS_01723</name>
</gene>
<name>A0A8E0RML5_9TREM</name>
<accession>A0A8E0RML5</accession>
<dbReference type="OrthoDB" id="6278752at2759"/>
<proteinExistence type="predicted"/>
<organism evidence="2 3">
    <name type="scientific">Fasciolopsis buskii</name>
    <dbReference type="NCBI Taxonomy" id="27845"/>
    <lineage>
        <taxon>Eukaryota</taxon>
        <taxon>Metazoa</taxon>
        <taxon>Spiralia</taxon>
        <taxon>Lophotrochozoa</taxon>
        <taxon>Platyhelminthes</taxon>
        <taxon>Trematoda</taxon>
        <taxon>Digenea</taxon>
        <taxon>Plagiorchiida</taxon>
        <taxon>Echinostomata</taxon>
        <taxon>Echinostomatoidea</taxon>
        <taxon>Fasciolidae</taxon>
        <taxon>Fasciolopsis</taxon>
    </lineage>
</organism>
<dbReference type="EMBL" id="LUCM01011199">
    <property type="protein sequence ID" value="KAA0184289.1"/>
    <property type="molecule type" value="Genomic_DNA"/>
</dbReference>
<evidence type="ECO:0000313" key="3">
    <source>
        <dbReference type="Proteomes" id="UP000728185"/>
    </source>
</evidence>
<dbReference type="Proteomes" id="UP000728185">
    <property type="component" value="Unassembled WGS sequence"/>
</dbReference>
<reference evidence="2" key="1">
    <citation type="submission" date="2019-05" db="EMBL/GenBank/DDBJ databases">
        <title>Annotation for the trematode Fasciolopsis buski.</title>
        <authorList>
            <person name="Choi Y.-J."/>
        </authorList>
    </citation>
    <scope>NUCLEOTIDE SEQUENCE</scope>
    <source>
        <strain evidence="2">HT</strain>
        <tissue evidence="2">Whole worm</tissue>
    </source>
</reference>
<evidence type="ECO:0000313" key="2">
    <source>
        <dbReference type="EMBL" id="KAA0184289.1"/>
    </source>
</evidence>
<dbReference type="AlphaFoldDB" id="A0A8E0RML5"/>
<feature type="region of interest" description="Disordered" evidence="1">
    <location>
        <begin position="168"/>
        <end position="187"/>
    </location>
</feature>
<keyword evidence="3" id="KW-1185">Reference proteome</keyword>
<evidence type="ECO:0000256" key="1">
    <source>
        <dbReference type="SAM" id="MobiDB-lite"/>
    </source>
</evidence>
<comment type="caution">
    <text evidence="2">The sequence shown here is derived from an EMBL/GenBank/DDBJ whole genome shotgun (WGS) entry which is preliminary data.</text>
</comment>
<sequence length="501" mass="57071">MRFRRAIRVCPEIRLLAEHLGFPSPTGLVHRLSVLLANTIPQSASLQSFRFMFEEFLADLESRFRRAIPLPDESFYIAVEQKIVEQLAADLEKEQHANSTITSSTDNLVPIGKSIFERPQLNSWWSPVPLDQPFSEWSELARMNLSRVFERLDFCIRFAVSGRRSNSVKCASSSNSRSVDNEAKHKRDVEYDDDDDALFADAVEELTPNVYYAADFPEHDSRWFPISSHAAEEEASQILSWLRSLDSSQLLRSLLPSICLESLITLHSVVPYEGRITTLLSGVFEKLESQIYELMARLIPERSTLDGYANYEARFVGTFDGIFALLEDVCERVACMYEMLEHCVTHLDLDAVDLDLDFLFRLTMGSVRANNCSIQTDHLTNLHWIPIPIGMGQGRKCFLTEFERLFGKVRQSNLKRDPLDNADILEPFRFVSNTPKWFTPNSGLTLSNPDVLEFVLQTDLAQPNPLSSRPGPQRLYARLDQSTDPETLLLAGAFSRDTQFL</sequence>
<protein>
    <submittedName>
        <fullName evidence="2">Uncharacterized protein</fullName>
    </submittedName>
</protein>